<proteinExistence type="inferred from homology"/>
<dbReference type="Pfam" id="PF00753">
    <property type="entry name" value="Lactamase_B"/>
    <property type="match status" value="1"/>
</dbReference>
<evidence type="ECO:0000313" key="11">
    <source>
        <dbReference type="EMBL" id="ETV79394.1"/>
    </source>
</evidence>
<comment type="cofactor">
    <cofactor evidence="1">
        <name>Zn(2+)</name>
        <dbReference type="ChEBI" id="CHEBI:29105"/>
    </cofactor>
</comment>
<sequence length="459" mass="50420">MPRRHHGGVTTNNDALPQPPLVEMVFLGTASMVSSPTRHVAGIGVVIGGDCWIFDAGEGTGTQLAKSSVLQSAVSRVFVTHMHGDHVFGLMGLLLSVGSTGDPRIIQVVGPPGLRRFLRRNLADTQSNMKCQYRVDELCFEQAKDEDALYLPLETQGLNVLPCADGTWRVPPSPSTIKQHQHRHPHDDDDNSSPMEEPFHVCAAALKHTLEPCYAFVIQERDYPGRVHLTNECKARLLHDDNQAFLKARGVANPLSVLSRLQHGHAVELADGILAPDDVVTERRIGRRLAILGDTCDSRAVARLAVGADVVVHECTNAFVESLDGGGHTSSEQVEAATYVHGHSTPRTAGRFAQAIQCRHLILTHFSRRYKDDGSMEPVMDTIRRQCGALYDAGKIECAHDLEAVTVKIPKEDRYTDTDQAYKDAATAADEAKAHAQAFFHAHESLLLQLSRRSRRLLE</sequence>
<dbReference type="OrthoDB" id="527344at2759"/>
<dbReference type="Gene3D" id="3.60.15.10">
    <property type="entry name" value="Ribonuclease Z/Hydroxyacylglutathione hydrolase-like"/>
    <property type="match status" value="1"/>
</dbReference>
<dbReference type="SUPFAM" id="SSF56281">
    <property type="entry name" value="Metallo-hydrolase/oxidoreductase"/>
    <property type="match status" value="1"/>
</dbReference>
<dbReference type="VEuPathDB" id="FungiDB:H257_07415"/>
<evidence type="ECO:0000256" key="1">
    <source>
        <dbReference type="ARBA" id="ARBA00001947"/>
    </source>
</evidence>
<keyword evidence="3" id="KW-0819">tRNA processing</keyword>
<keyword evidence="6" id="KW-0255">Endonuclease</keyword>
<evidence type="ECO:0000259" key="10">
    <source>
        <dbReference type="Pfam" id="PF00753"/>
    </source>
</evidence>
<evidence type="ECO:0000256" key="6">
    <source>
        <dbReference type="ARBA" id="ARBA00022759"/>
    </source>
</evidence>
<dbReference type="STRING" id="112090.W4GK34"/>
<dbReference type="InterPro" id="IPR013471">
    <property type="entry name" value="RNase_Z/BN"/>
</dbReference>
<dbReference type="GO" id="GO:0042781">
    <property type="term" value="F:3'-tRNA processing endoribonuclease activity"/>
    <property type="evidence" value="ECO:0007669"/>
    <property type="project" value="TreeGrafter"/>
</dbReference>
<dbReference type="HAMAP" id="MF_01818">
    <property type="entry name" value="RNase_Z_BN"/>
    <property type="match status" value="1"/>
</dbReference>
<dbReference type="AlphaFoldDB" id="W4GK34"/>
<evidence type="ECO:0000256" key="3">
    <source>
        <dbReference type="ARBA" id="ARBA00022694"/>
    </source>
</evidence>
<evidence type="ECO:0000256" key="2">
    <source>
        <dbReference type="ARBA" id="ARBA00011738"/>
    </source>
</evidence>
<dbReference type="GO" id="GO:0046872">
    <property type="term" value="F:metal ion binding"/>
    <property type="evidence" value="ECO:0007669"/>
    <property type="project" value="UniProtKB-KW"/>
</dbReference>
<dbReference type="EMBL" id="KI913128">
    <property type="protein sequence ID" value="ETV79394.1"/>
    <property type="molecule type" value="Genomic_DNA"/>
</dbReference>
<keyword evidence="7" id="KW-0378">Hydrolase</keyword>
<evidence type="ECO:0000256" key="7">
    <source>
        <dbReference type="ARBA" id="ARBA00022801"/>
    </source>
</evidence>
<dbReference type="RefSeq" id="XP_009831235.1">
    <property type="nucleotide sequence ID" value="XM_009832933.1"/>
</dbReference>
<gene>
    <name evidence="11" type="ORF">H257_07415</name>
</gene>
<dbReference type="GO" id="GO:0005634">
    <property type="term" value="C:nucleus"/>
    <property type="evidence" value="ECO:0007669"/>
    <property type="project" value="TreeGrafter"/>
</dbReference>
<dbReference type="GeneID" id="20809411"/>
<dbReference type="InterPro" id="IPR036866">
    <property type="entry name" value="RibonucZ/Hydroxyglut_hydro"/>
</dbReference>
<organism evidence="11">
    <name type="scientific">Aphanomyces astaci</name>
    <name type="common">Crayfish plague agent</name>
    <dbReference type="NCBI Taxonomy" id="112090"/>
    <lineage>
        <taxon>Eukaryota</taxon>
        <taxon>Sar</taxon>
        <taxon>Stramenopiles</taxon>
        <taxon>Oomycota</taxon>
        <taxon>Saprolegniomycetes</taxon>
        <taxon>Saprolegniales</taxon>
        <taxon>Verrucalvaceae</taxon>
        <taxon>Aphanomyces</taxon>
    </lineage>
</organism>
<keyword evidence="4" id="KW-0540">Nuclease</keyword>
<feature type="region of interest" description="Disordered" evidence="9">
    <location>
        <begin position="171"/>
        <end position="196"/>
    </location>
</feature>
<comment type="subunit">
    <text evidence="2">Homodimer.</text>
</comment>
<evidence type="ECO:0000256" key="9">
    <source>
        <dbReference type="SAM" id="MobiDB-lite"/>
    </source>
</evidence>
<evidence type="ECO:0000256" key="5">
    <source>
        <dbReference type="ARBA" id="ARBA00022723"/>
    </source>
</evidence>
<name>W4GK34_APHAT</name>
<evidence type="ECO:0000256" key="8">
    <source>
        <dbReference type="ARBA" id="ARBA00022833"/>
    </source>
</evidence>
<keyword evidence="5" id="KW-0479">Metal-binding</keyword>
<reference evidence="11" key="1">
    <citation type="submission" date="2013-12" db="EMBL/GenBank/DDBJ databases">
        <title>The Genome Sequence of Aphanomyces astaci APO3.</title>
        <authorList>
            <consortium name="The Broad Institute Genomics Platform"/>
            <person name="Russ C."/>
            <person name="Tyler B."/>
            <person name="van West P."/>
            <person name="Dieguez-Uribeondo J."/>
            <person name="Young S.K."/>
            <person name="Zeng Q."/>
            <person name="Gargeya S."/>
            <person name="Fitzgerald M."/>
            <person name="Abouelleil A."/>
            <person name="Alvarado L."/>
            <person name="Chapman S.B."/>
            <person name="Gainer-Dewar J."/>
            <person name="Goldberg J."/>
            <person name="Griggs A."/>
            <person name="Gujja S."/>
            <person name="Hansen M."/>
            <person name="Howarth C."/>
            <person name="Imamovic A."/>
            <person name="Ireland A."/>
            <person name="Larimer J."/>
            <person name="McCowan C."/>
            <person name="Murphy C."/>
            <person name="Pearson M."/>
            <person name="Poon T.W."/>
            <person name="Priest M."/>
            <person name="Roberts A."/>
            <person name="Saif S."/>
            <person name="Shea T."/>
            <person name="Sykes S."/>
            <person name="Wortman J."/>
            <person name="Nusbaum C."/>
            <person name="Birren B."/>
        </authorList>
    </citation>
    <scope>NUCLEOTIDE SEQUENCE [LARGE SCALE GENOMIC DNA]</scope>
    <source>
        <strain evidence="11">APO3</strain>
    </source>
</reference>
<dbReference type="InterPro" id="IPR001279">
    <property type="entry name" value="Metallo-B-lactamas"/>
</dbReference>
<keyword evidence="8" id="KW-0862">Zinc</keyword>
<dbReference type="PANTHER" id="PTHR46018:SF2">
    <property type="entry name" value="ZINC PHOSPHODIESTERASE ELAC PROTEIN 1"/>
    <property type="match status" value="1"/>
</dbReference>
<accession>W4GK34</accession>
<protein>
    <recommendedName>
        <fullName evidence="10">Metallo-beta-lactamase domain-containing protein</fullName>
    </recommendedName>
</protein>
<evidence type="ECO:0000256" key="4">
    <source>
        <dbReference type="ARBA" id="ARBA00022722"/>
    </source>
</evidence>
<feature type="domain" description="Metallo-beta-lactamase" evidence="10">
    <location>
        <begin position="46"/>
        <end position="94"/>
    </location>
</feature>
<dbReference type="PANTHER" id="PTHR46018">
    <property type="entry name" value="ZINC PHOSPHODIESTERASE ELAC PROTEIN 1"/>
    <property type="match status" value="1"/>
</dbReference>